<organism evidence="2 3">
    <name type="scientific">Haemaphysalis longicornis</name>
    <name type="common">Bush tick</name>
    <dbReference type="NCBI Taxonomy" id="44386"/>
    <lineage>
        <taxon>Eukaryota</taxon>
        <taxon>Metazoa</taxon>
        <taxon>Ecdysozoa</taxon>
        <taxon>Arthropoda</taxon>
        <taxon>Chelicerata</taxon>
        <taxon>Arachnida</taxon>
        <taxon>Acari</taxon>
        <taxon>Parasitiformes</taxon>
        <taxon>Ixodida</taxon>
        <taxon>Ixodoidea</taxon>
        <taxon>Ixodidae</taxon>
        <taxon>Haemaphysalinae</taxon>
        <taxon>Haemaphysalis</taxon>
    </lineage>
</organism>
<accession>A0A9J6FBL9</accession>
<feature type="region of interest" description="Disordered" evidence="1">
    <location>
        <begin position="1"/>
        <end position="25"/>
    </location>
</feature>
<evidence type="ECO:0000313" key="2">
    <source>
        <dbReference type="EMBL" id="KAH9363654.1"/>
    </source>
</evidence>
<sequence length="71" mass="8110">MADEEDYGKPSVKRSNNSETTPKRREKVLLEVLCEDNVIDGAVHDMRRNTSDAYRHDYYACQPSETASGRC</sequence>
<evidence type="ECO:0000256" key="1">
    <source>
        <dbReference type="SAM" id="MobiDB-lite"/>
    </source>
</evidence>
<dbReference type="VEuPathDB" id="VectorBase:HLOH_059418"/>
<reference evidence="2 3" key="1">
    <citation type="journal article" date="2020" name="Cell">
        <title>Large-Scale Comparative Analyses of Tick Genomes Elucidate Their Genetic Diversity and Vector Capacities.</title>
        <authorList>
            <consortium name="Tick Genome and Microbiome Consortium (TIGMIC)"/>
            <person name="Jia N."/>
            <person name="Wang J."/>
            <person name="Shi W."/>
            <person name="Du L."/>
            <person name="Sun Y."/>
            <person name="Zhan W."/>
            <person name="Jiang J.F."/>
            <person name="Wang Q."/>
            <person name="Zhang B."/>
            <person name="Ji P."/>
            <person name="Bell-Sakyi L."/>
            <person name="Cui X.M."/>
            <person name="Yuan T.T."/>
            <person name="Jiang B.G."/>
            <person name="Yang W.F."/>
            <person name="Lam T.T."/>
            <person name="Chang Q.C."/>
            <person name="Ding S.J."/>
            <person name="Wang X.J."/>
            <person name="Zhu J.G."/>
            <person name="Ruan X.D."/>
            <person name="Zhao L."/>
            <person name="Wei J.T."/>
            <person name="Ye R.Z."/>
            <person name="Que T.C."/>
            <person name="Du C.H."/>
            <person name="Zhou Y.H."/>
            <person name="Cheng J.X."/>
            <person name="Dai P.F."/>
            <person name="Guo W.B."/>
            <person name="Han X.H."/>
            <person name="Huang E.J."/>
            <person name="Li L.F."/>
            <person name="Wei W."/>
            <person name="Gao Y.C."/>
            <person name="Liu J.Z."/>
            <person name="Shao H.Z."/>
            <person name="Wang X."/>
            <person name="Wang C.C."/>
            <person name="Yang T.C."/>
            <person name="Huo Q.B."/>
            <person name="Li W."/>
            <person name="Chen H.Y."/>
            <person name="Chen S.E."/>
            <person name="Zhou L.G."/>
            <person name="Ni X.B."/>
            <person name="Tian J.H."/>
            <person name="Sheng Y."/>
            <person name="Liu T."/>
            <person name="Pan Y.S."/>
            <person name="Xia L.Y."/>
            <person name="Li J."/>
            <person name="Zhao F."/>
            <person name="Cao W.C."/>
        </authorList>
    </citation>
    <scope>NUCLEOTIDE SEQUENCE [LARGE SCALE GENOMIC DNA]</scope>
    <source>
        <strain evidence="2">HaeL-2018</strain>
    </source>
</reference>
<dbReference type="AlphaFoldDB" id="A0A9J6FBL9"/>
<dbReference type="EMBL" id="JABSTR010000002">
    <property type="protein sequence ID" value="KAH9363654.1"/>
    <property type="molecule type" value="Genomic_DNA"/>
</dbReference>
<proteinExistence type="predicted"/>
<gene>
    <name evidence="2" type="ORF">HPB48_013662</name>
</gene>
<evidence type="ECO:0000313" key="3">
    <source>
        <dbReference type="Proteomes" id="UP000821853"/>
    </source>
</evidence>
<dbReference type="Proteomes" id="UP000821853">
    <property type="component" value="Chromosome 10"/>
</dbReference>
<comment type="caution">
    <text evidence="2">The sequence shown here is derived from an EMBL/GenBank/DDBJ whole genome shotgun (WGS) entry which is preliminary data.</text>
</comment>
<name>A0A9J6FBL9_HAELO</name>
<keyword evidence="3" id="KW-1185">Reference proteome</keyword>
<protein>
    <submittedName>
        <fullName evidence="2">Uncharacterized protein</fullName>
    </submittedName>
</protein>